<dbReference type="EMBL" id="BN001307">
    <property type="protein sequence ID" value="CBF84670.1"/>
    <property type="molecule type" value="Genomic_DNA"/>
</dbReference>
<gene>
    <name evidence="1" type="ORF">ANIA_11664</name>
</gene>
<accession>C8VLJ9</accession>
<keyword evidence="2" id="KW-1185">Reference proteome</keyword>
<protein>
    <submittedName>
        <fullName evidence="1">Uncharacterized protein</fullName>
    </submittedName>
</protein>
<evidence type="ECO:0000313" key="1">
    <source>
        <dbReference type="EMBL" id="CBF84670.1"/>
    </source>
</evidence>
<dbReference type="HOGENOM" id="CLU_3430978_0_0_1"/>
<reference evidence="2" key="2">
    <citation type="journal article" date="2009" name="Fungal Genet. Biol.">
        <title>The 2008 update of the Aspergillus nidulans genome annotation: a community effort.</title>
        <authorList>
            <person name="Wortman J.R."/>
            <person name="Gilsenan J.M."/>
            <person name="Joardar V."/>
            <person name="Deegan J."/>
            <person name="Clutterbuck J."/>
            <person name="Andersen M.R."/>
            <person name="Archer D."/>
            <person name="Bencina M."/>
            <person name="Braus G."/>
            <person name="Coutinho P."/>
            <person name="von Dohren H."/>
            <person name="Doonan J."/>
            <person name="Driessen A.J."/>
            <person name="Durek P."/>
            <person name="Espeso E."/>
            <person name="Fekete E."/>
            <person name="Flipphi M."/>
            <person name="Estrada C.G."/>
            <person name="Geysens S."/>
            <person name="Goldman G."/>
            <person name="de Groot P.W."/>
            <person name="Hansen K."/>
            <person name="Harris S.D."/>
            <person name="Heinekamp T."/>
            <person name="Helmstaedt K."/>
            <person name="Henrissat B."/>
            <person name="Hofmann G."/>
            <person name="Homan T."/>
            <person name="Horio T."/>
            <person name="Horiuchi H."/>
            <person name="James S."/>
            <person name="Jones M."/>
            <person name="Karaffa L."/>
            <person name="Karanyi Z."/>
            <person name="Kato M."/>
            <person name="Keller N."/>
            <person name="Kelly D.E."/>
            <person name="Kiel J.A."/>
            <person name="Kim J.M."/>
            <person name="van der Klei I.J."/>
            <person name="Klis F.M."/>
            <person name="Kovalchuk A."/>
            <person name="Krasevec N."/>
            <person name="Kubicek C.P."/>
            <person name="Liu B."/>
            <person name="Maccabe A."/>
            <person name="Meyer V."/>
            <person name="Mirabito P."/>
            <person name="Miskei M."/>
            <person name="Mos M."/>
            <person name="Mullins J."/>
            <person name="Nelson D.R."/>
            <person name="Nielsen J."/>
            <person name="Oakley B.R."/>
            <person name="Osmani S.A."/>
            <person name="Pakula T."/>
            <person name="Paszewski A."/>
            <person name="Paulsen I."/>
            <person name="Pilsyk S."/>
            <person name="Pocsi I."/>
            <person name="Punt P.J."/>
            <person name="Ram A.F."/>
            <person name="Ren Q."/>
            <person name="Robellet X."/>
            <person name="Robson G."/>
            <person name="Seiboth B."/>
            <person name="van Solingen P."/>
            <person name="Specht T."/>
            <person name="Sun J."/>
            <person name="Taheri-Talesh N."/>
            <person name="Takeshita N."/>
            <person name="Ussery D."/>
            <person name="vanKuyk P.A."/>
            <person name="Visser H."/>
            <person name="van de Vondervoort P.J."/>
            <person name="de Vries R.P."/>
            <person name="Walton J."/>
            <person name="Xiang X."/>
            <person name="Xiong Y."/>
            <person name="Zeng A.P."/>
            <person name="Brandt B.W."/>
            <person name="Cornell M.J."/>
            <person name="van den Hondel C.A."/>
            <person name="Visser J."/>
            <person name="Oliver S.G."/>
            <person name="Turner G."/>
        </authorList>
    </citation>
    <scope>GENOME REANNOTATION</scope>
    <source>
        <strain evidence="2">FGSC A4 / ATCC 38163 / CBS 112.46 / NRRL 194 / M139</strain>
    </source>
</reference>
<proteinExistence type="predicted"/>
<dbReference type="InParanoid" id="C8VLJ9"/>
<evidence type="ECO:0000313" key="2">
    <source>
        <dbReference type="Proteomes" id="UP000000560"/>
    </source>
</evidence>
<sequence length="18" mass="1964">MSLVIVSSLSSLRKAIFL</sequence>
<dbReference type="Proteomes" id="UP000000560">
    <property type="component" value="Chromosome VII"/>
</dbReference>
<dbReference type="AlphaFoldDB" id="C8VLJ9"/>
<name>C8VLJ9_EMENI</name>
<reference evidence="2" key="1">
    <citation type="journal article" date="2005" name="Nature">
        <title>Sequencing of Aspergillus nidulans and comparative analysis with A. fumigatus and A. oryzae.</title>
        <authorList>
            <person name="Galagan J.E."/>
            <person name="Calvo S.E."/>
            <person name="Cuomo C."/>
            <person name="Ma L.J."/>
            <person name="Wortman J.R."/>
            <person name="Batzoglou S."/>
            <person name="Lee S.I."/>
            <person name="Basturkmen M."/>
            <person name="Spevak C.C."/>
            <person name="Clutterbuck J."/>
            <person name="Kapitonov V."/>
            <person name="Jurka J."/>
            <person name="Scazzocchio C."/>
            <person name="Farman M."/>
            <person name="Butler J."/>
            <person name="Purcell S."/>
            <person name="Harris S."/>
            <person name="Braus G.H."/>
            <person name="Draht O."/>
            <person name="Busch S."/>
            <person name="D'Enfert C."/>
            <person name="Bouchier C."/>
            <person name="Goldman G.H."/>
            <person name="Bell-Pedersen D."/>
            <person name="Griffiths-Jones S."/>
            <person name="Doonan J.H."/>
            <person name="Yu J."/>
            <person name="Vienken K."/>
            <person name="Pain A."/>
            <person name="Freitag M."/>
            <person name="Selker E.U."/>
            <person name="Archer D.B."/>
            <person name="Penalva M.A."/>
            <person name="Oakley B.R."/>
            <person name="Momany M."/>
            <person name="Tanaka T."/>
            <person name="Kumagai T."/>
            <person name="Asai K."/>
            <person name="Machida M."/>
            <person name="Nierman W.C."/>
            <person name="Denning D.W."/>
            <person name="Caddick M."/>
            <person name="Hynes M."/>
            <person name="Paoletti M."/>
            <person name="Fischer R."/>
            <person name="Miller B."/>
            <person name="Dyer P."/>
            <person name="Sachs M.S."/>
            <person name="Osmani S.A."/>
            <person name="Birren B.W."/>
        </authorList>
    </citation>
    <scope>NUCLEOTIDE SEQUENCE [LARGE SCALE GENOMIC DNA]</scope>
    <source>
        <strain evidence="2">FGSC A4 / ATCC 38163 / CBS 112.46 / NRRL 194 / M139</strain>
    </source>
</reference>
<organism evidence="1 2">
    <name type="scientific">Emericella nidulans (strain FGSC A4 / ATCC 38163 / CBS 112.46 / NRRL 194 / M139)</name>
    <name type="common">Aspergillus nidulans</name>
    <dbReference type="NCBI Taxonomy" id="227321"/>
    <lineage>
        <taxon>Eukaryota</taxon>
        <taxon>Fungi</taxon>
        <taxon>Dikarya</taxon>
        <taxon>Ascomycota</taxon>
        <taxon>Pezizomycotina</taxon>
        <taxon>Eurotiomycetes</taxon>
        <taxon>Eurotiomycetidae</taxon>
        <taxon>Eurotiales</taxon>
        <taxon>Aspergillaceae</taxon>
        <taxon>Aspergillus</taxon>
        <taxon>Aspergillus subgen. Nidulantes</taxon>
    </lineage>
</organism>